<dbReference type="NCBIfam" id="TIGR00481">
    <property type="entry name" value="YbhB/YbcL family Raf kinase inhibitor-like protein"/>
    <property type="match status" value="1"/>
</dbReference>
<protein>
    <submittedName>
        <fullName evidence="2">Putative kinase inhibitor protein</fullName>
    </submittedName>
</protein>
<dbReference type="Gene3D" id="3.90.280.10">
    <property type="entry name" value="PEBP-like"/>
    <property type="match status" value="1"/>
</dbReference>
<reference evidence="2 3" key="1">
    <citation type="submission" date="2019-02" db="EMBL/GenBank/DDBJ databases">
        <title>Deep-cultivation of Planctomycetes and their phenomic and genomic characterization uncovers novel biology.</title>
        <authorList>
            <person name="Wiegand S."/>
            <person name="Jogler M."/>
            <person name="Boedeker C."/>
            <person name="Pinto D."/>
            <person name="Vollmers J."/>
            <person name="Rivas-Marin E."/>
            <person name="Kohn T."/>
            <person name="Peeters S.H."/>
            <person name="Heuer A."/>
            <person name="Rast P."/>
            <person name="Oberbeckmann S."/>
            <person name="Bunk B."/>
            <person name="Jeske O."/>
            <person name="Meyerdierks A."/>
            <person name="Storesund J.E."/>
            <person name="Kallscheuer N."/>
            <person name="Luecker S."/>
            <person name="Lage O.M."/>
            <person name="Pohl T."/>
            <person name="Merkel B.J."/>
            <person name="Hornburger P."/>
            <person name="Mueller R.-W."/>
            <person name="Bruemmer F."/>
            <person name="Labrenz M."/>
            <person name="Spormann A.M."/>
            <person name="Op Den Camp H."/>
            <person name="Overmann J."/>
            <person name="Amann R."/>
            <person name="Jetten M.S.M."/>
            <person name="Mascher T."/>
            <person name="Medema M.H."/>
            <person name="Devos D.P."/>
            <person name="Kaster A.-K."/>
            <person name="Ovreas L."/>
            <person name="Rohde M."/>
            <person name="Galperin M.Y."/>
            <person name="Jogler C."/>
        </authorList>
    </citation>
    <scope>NUCLEOTIDE SEQUENCE [LARGE SCALE GENOMIC DNA]</scope>
    <source>
        <strain evidence="2 3">CA13</strain>
    </source>
</reference>
<dbReference type="EMBL" id="SJPJ01000001">
    <property type="protein sequence ID" value="TWT81607.1"/>
    <property type="molecule type" value="Genomic_DNA"/>
</dbReference>
<dbReference type="InterPro" id="IPR008914">
    <property type="entry name" value="PEBP"/>
</dbReference>
<dbReference type="Pfam" id="PF01161">
    <property type="entry name" value="PBP"/>
    <property type="match status" value="1"/>
</dbReference>
<feature type="region of interest" description="Disordered" evidence="1">
    <location>
        <begin position="181"/>
        <end position="203"/>
    </location>
</feature>
<dbReference type="Proteomes" id="UP000315010">
    <property type="component" value="Unassembled WGS sequence"/>
</dbReference>
<accession>A0A5C5Z3R2</accession>
<dbReference type="PANTHER" id="PTHR30289">
    <property type="entry name" value="UNCHARACTERIZED PROTEIN YBCL-RELATED"/>
    <property type="match status" value="1"/>
</dbReference>
<dbReference type="CDD" id="cd00865">
    <property type="entry name" value="PEBP_bact_arch"/>
    <property type="match status" value="1"/>
</dbReference>
<name>A0A5C5Z3R2_9BACT</name>
<organism evidence="2 3">
    <name type="scientific">Novipirellula herctigrandis</name>
    <dbReference type="NCBI Taxonomy" id="2527986"/>
    <lineage>
        <taxon>Bacteria</taxon>
        <taxon>Pseudomonadati</taxon>
        <taxon>Planctomycetota</taxon>
        <taxon>Planctomycetia</taxon>
        <taxon>Pirellulales</taxon>
        <taxon>Pirellulaceae</taxon>
        <taxon>Novipirellula</taxon>
    </lineage>
</organism>
<evidence type="ECO:0000313" key="2">
    <source>
        <dbReference type="EMBL" id="TWT81607.1"/>
    </source>
</evidence>
<dbReference type="AlphaFoldDB" id="A0A5C5Z3R2"/>
<dbReference type="SUPFAM" id="SSF49777">
    <property type="entry name" value="PEBP-like"/>
    <property type="match status" value="1"/>
</dbReference>
<gene>
    <name evidence="2" type="ORF">CA13_30600</name>
</gene>
<evidence type="ECO:0000313" key="3">
    <source>
        <dbReference type="Proteomes" id="UP000315010"/>
    </source>
</evidence>
<evidence type="ECO:0000256" key="1">
    <source>
        <dbReference type="SAM" id="MobiDB-lite"/>
    </source>
</evidence>
<sequence>MHNESAQISTQPSVHALLEFLKETAAELAKDHVFVLEIQKSWRHLPRDQIQQKPKMSNLIRGFPLLVTSLLFSENFSGQRQDAPTKYKEMIVMQITSTAFTNGKPIPAKYTGVGEDISPPLSWTKVPNETESFALICDDPDVPSRANPRPQGPWIHWVIYNIPADESQLPAGIACKPEPADPAGAHQGTNDFARDNVGYRGPMPPKASGPHRYFFTLYSLDQQIDLPAKRADQKSLLAAMQGHILAQAKLMGTFEQK</sequence>
<comment type="caution">
    <text evidence="2">The sequence shown here is derived from an EMBL/GenBank/DDBJ whole genome shotgun (WGS) entry which is preliminary data.</text>
</comment>
<keyword evidence="3" id="KW-1185">Reference proteome</keyword>
<dbReference type="PANTHER" id="PTHR30289:SF1">
    <property type="entry name" value="PEBP (PHOSPHATIDYLETHANOLAMINE-BINDING PROTEIN) FAMILY PROTEIN"/>
    <property type="match status" value="1"/>
</dbReference>
<dbReference type="InterPro" id="IPR005247">
    <property type="entry name" value="YbhB_YbcL/LppC-like"/>
</dbReference>
<dbReference type="InterPro" id="IPR036610">
    <property type="entry name" value="PEBP-like_sf"/>
</dbReference>
<proteinExistence type="predicted"/>